<keyword evidence="6" id="KW-1185">Reference proteome</keyword>
<dbReference type="PROSITE" id="PS50005">
    <property type="entry name" value="TPR"/>
    <property type="match status" value="1"/>
</dbReference>
<keyword evidence="2 5" id="KW-0328">Glycosyltransferase</keyword>
<dbReference type="SUPFAM" id="SSF48452">
    <property type="entry name" value="TPR-like"/>
    <property type="match status" value="1"/>
</dbReference>
<dbReference type="Proteomes" id="UP000236161">
    <property type="component" value="Unassembled WGS sequence"/>
</dbReference>
<evidence type="ECO:0000256" key="3">
    <source>
        <dbReference type="ARBA" id="ARBA00022679"/>
    </source>
</evidence>
<evidence type="ECO:0000256" key="1">
    <source>
        <dbReference type="ARBA" id="ARBA00004922"/>
    </source>
</evidence>
<proteinExistence type="predicted"/>
<evidence type="ECO:0000313" key="5">
    <source>
        <dbReference type="EMBL" id="PKA65772.1"/>
    </source>
</evidence>
<dbReference type="InterPro" id="IPR019734">
    <property type="entry name" value="TPR_rpt"/>
</dbReference>
<dbReference type="EMBL" id="KZ451890">
    <property type="protein sequence ID" value="PKA65772.1"/>
    <property type="molecule type" value="Genomic_DNA"/>
</dbReference>
<dbReference type="InterPro" id="IPR051939">
    <property type="entry name" value="Glycosyltr_41/O-GlcNAc_trsf"/>
</dbReference>
<dbReference type="OrthoDB" id="9991317at2759"/>
<keyword evidence="3 5" id="KW-0808">Transferase</keyword>
<protein>
    <submittedName>
        <fullName evidence="5">Putative UDP-N-acetylglucosamine--peptide N-acetylglucosaminyltransferase SPINDLY</fullName>
        <ecNumber evidence="5">2.4.1.-</ecNumber>
    </submittedName>
</protein>
<dbReference type="PANTHER" id="PTHR44835:SF1">
    <property type="entry name" value="PROTEIN O-GLCNAC TRANSFERASE"/>
    <property type="match status" value="1"/>
</dbReference>
<dbReference type="PANTHER" id="PTHR44835">
    <property type="entry name" value="UDP-N-ACETYLGLUCOSAMINE--PEPTIDE N-ACETYLGLUCOSAMINYLTRANSFERASE SPINDLY-RELATED"/>
    <property type="match status" value="1"/>
</dbReference>
<evidence type="ECO:0000313" key="6">
    <source>
        <dbReference type="Proteomes" id="UP000236161"/>
    </source>
</evidence>
<dbReference type="SMART" id="SM00028">
    <property type="entry name" value="TPR"/>
    <property type="match status" value="4"/>
</dbReference>
<name>A0A2I0BD94_9ASPA</name>
<accession>A0A2I0BD94</accession>
<sequence length="286" mass="31853">MLCCKFRLQDELLFSCSSLSSSRRAVFLVSFCVFSDSALVLRIHVKMTSFGADGGKRIGTDCMLSEAFSPDIFHYLRRKFEGKEGDALCYANVLLKREKFVAALVLYEVVLENVESNLDALVGKGVCLKELGLKVLASDVLTEGLKLDPENARALTQLGALHKSEGRLHQAAELYEKAMKADPSYRTAAEFLAAVLTDIGTNLKLAGKTDEQCKIYSMIIKLYLLIQIAYCNLGLVHSETMEFDLALGFYENAALKKPMYPEVYCNMGVIHKNRGDLEIAIVCYER</sequence>
<dbReference type="Gene3D" id="1.25.40.10">
    <property type="entry name" value="Tetratricopeptide repeat domain"/>
    <property type="match status" value="1"/>
</dbReference>
<dbReference type="EC" id="2.4.1.-" evidence="5"/>
<feature type="repeat" description="TPR" evidence="4">
    <location>
        <begin position="152"/>
        <end position="185"/>
    </location>
</feature>
<reference evidence="5 6" key="1">
    <citation type="journal article" date="2017" name="Nature">
        <title>The Apostasia genome and the evolution of orchids.</title>
        <authorList>
            <person name="Zhang G.Q."/>
            <person name="Liu K.W."/>
            <person name="Li Z."/>
            <person name="Lohaus R."/>
            <person name="Hsiao Y.Y."/>
            <person name="Niu S.C."/>
            <person name="Wang J.Y."/>
            <person name="Lin Y.C."/>
            <person name="Xu Q."/>
            <person name="Chen L.J."/>
            <person name="Yoshida K."/>
            <person name="Fujiwara S."/>
            <person name="Wang Z.W."/>
            <person name="Zhang Y.Q."/>
            <person name="Mitsuda N."/>
            <person name="Wang M."/>
            <person name="Liu G.H."/>
            <person name="Pecoraro L."/>
            <person name="Huang H.X."/>
            <person name="Xiao X.J."/>
            <person name="Lin M."/>
            <person name="Wu X.Y."/>
            <person name="Wu W.L."/>
            <person name="Chen Y.Y."/>
            <person name="Chang S.B."/>
            <person name="Sakamoto S."/>
            <person name="Ohme-Takagi M."/>
            <person name="Yagi M."/>
            <person name="Zeng S.J."/>
            <person name="Shen C.Y."/>
            <person name="Yeh C.M."/>
            <person name="Luo Y.B."/>
            <person name="Tsai W.C."/>
            <person name="Van de Peer Y."/>
            <person name="Liu Z.J."/>
        </authorList>
    </citation>
    <scope>NUCLEOTIDE SEQUENCE [LARGE SCALE GENOMIC DNA]</scope>
    <source>
        <strain evidence="6">cv. Shenzhen</strain>
        <tissue evidence="5">Stem</tissue>
    </source>
</reference>
<dbReference type="GO" id="GO:0016757">
    <property type="term" value="F:glycosyltransferase activity"/>
    <property type="evidence" value="ECO:0007669"/>
    <property type="project" value="UniProtKB-KW"/>
</dbReference>
<organism evidence="5 6">
    <name type="scientific">Apostasia shenzhenica</name>
    <dbReference type="NCBI Taxonomy" id="1088818"/>
    <lineage>
        <taxon>Eukaryota</taxon>
        <taxon>Viridiplantae</taxon>
        <taxon>Streptophyta</taxon>
        <taxon>Embryophyta</taxon>
        <taxon>Tracheophyta</taxon>
        <taxon>Spermatophyta</taxon>
        <taxon>Magnoliopsida</taxon>
        <taxon>Liliopsida</taxon>
        <taxon>Asparagales</taxon>
        <taxon>Orchidaceae</taxon>
        <taxon>Apostasioideae</taxon>
        <taxon>Apostasia</taxon>
    </lineage>
</organism>
<gene>
    <name evidence="5" type="primary">SPY</name>
    <name evidence="5" type="ORF">AXF42_Ash013187</name>
</gene>
<dbReference type="Pfam" id="PF13181">
    <property type="entry name" value="TPR_8"/>
    <property type="match status" value="2"/>
</dbReference>
<dbReference type="InterPro" id="IPR011990">
    <property type="entry name" value="TPR-like_helical_dom_sf"/>
</dbReference>
<keyword evidence="4" id="KW-0802">TPR repeat</keyword>
<dbReference type="STRING" id="1088818.A0A2I0BD94"/>
<comment type="pathway">
    <text evidence="1">Protein modification; protein glycosylation.</text>
</comment>
<evidence type="ECO:0000256" key="2">
    <source>
        <dbReference type="ARBA" id="ARBA00022676"/>
    </source>
</evidence>
<dbReference type="PROSITE" id="PS50293">
    <property type="entry name" value="TPR_REGION"/>
    <property type="match status" value="1"/>
</dbReference>
<dbReference type="AlphaFoldDB" id="A0A2I0BD94"/>
<evidence type="ECO:0000256" key="4">
    <source>
        <dbReference type="PROSITE-ProRule" id="PRU00339"/>
    </source>
</evidence>